<evidence type="ECO:0000313" key="1">
    <source>
        <dbReference type="EMBL" id="MDD0840445.1"/>
    </source>
</evidence>
<accession>A0ABT5N2G0</accession>
<evidence type="ECO:0000313" key="2">
    <source>
        <dbReference type="Proteomes" id="UP001528673"/>
    </source>
</evidence>
<reference evidence="1 2" key="1">
    <citation type="submission" date="2023-02" db="EMBL/GenBank/DDBJ databases">
        <title>Bacterial whole genomic sequence of Curvibacter sp. HBC61.</title>
        <authorList>
            <person name="Le V."/>
            <person name="Ko S.-R."/>
            <person name="Ahn C.-Y."/>
            <person name="Oh H.-M."/>
        </authorList>
    </citation>
    <scope>NUCLEOTIDE SEQUENCE [LARGE SCALE GENOMIC DNA]</scope>
    <source>
        <strain evidence="1 2">HBC61</strain>
    </source>
</reference>
<comment type="caution">
    <text evidence="1">The sequence shown here is derived from an EMBL/GenBank/DDBJ whole genome shotgun (WGS) entry which is preliminary data.</text>
</comment>
<proteinExistence type="predicted"/>
<gene>
    <name evidence="1" type="ORF">PSQ40_17805</name>
</gene>
<sequence>MASTPATNTAASAASFKPFFQRISQGEDRHADVLACCAMLSNKSLADIFKQAETLGLPKAGPYWLYADGDFIARLLAAHGLVATVWKEAKSYAGLPEVALALVSYDESYEVGRAVLYHRNTSVDGKTAQPYVVDPYPHTDSKFHVRMGTAALAELPPSWYIGVTQMNKTAGK</sequence>
<name>A0ABT5N2G0_9BURK</name>
<keyword evidence="2" id="KW-1185">Reference proteome</keyword>
<dbReference type="RefSeq" id="WP_273953240.1">
    <property type="nucleotide sequence ID" value="NZ_JAQSIP010000010.1"/>
</dbReference>
<organism evidence="1 2">
    <name type="scientific">Curvibacter cyanobacteriorum</name>
    <dbReference type="NCBI Taxonomy" id="3026422"/>
    <lineage>
        <taxon>Bacteria</taxon>
        <taxon>Pseudomonadati</taxon>
        <taxon>Pseudomonadota</taxon>
        <taxon>Betaproteobacteria</taxon>
        <taxon>Burkholderiales</taxon>
        <taxon>Comamonadaceae</taxon>
        <taxon>Curvibacter</taxon>
    </lineage>
</organism>
<dbReference type="Proteomes" id="UP001528673">
    <property type="component" value="Unassembled WGS sequence"/>
</dbReference>
<dbReference type="EMBL" id="JAQSIP010000010">
    <property type="protein sequence ID" value="MDD0840445.1"/>
    <property type="molecule type" value="Genomic_DNA"/>
</dbReference>
<protein>
    <submittedName>
        <fullName evidence="1">Uncharacterized protein</fullName>
    </submittedName>
</protein>